<proteinExistence type="predicted"/>
<dbReference type="SUPFAM" id="SSF48726">
    <property type="entry name" value="Immunoglobulin"/>
    <property type="match status" value="2"/>
</dbReference>
<dbReference type="InterPro" id="IPR007110">
    <property type="entry name" value="Ig-like_dom"/>
</dbReference>
<dbReference type="SMART" id="SM00409">
    <property type="entry name" value="IG"/>
    <property type="match status" value="2"/>
</dbReference>
<feature type="transmembrane region" description="Helical" evidence="2">
    <location>
        <begin position="160"/>
        <end position="181"/>
    </location>
</feature>
<keyword evidence="6" id="KW-1185">Reference proteome</keyword>
<keyword evidence="2" id="KW-1133">Transmembrane helix</keyword>
<dbReference type="InterPro" id="IPR003599">
    <property type="entry name" value="Ig_sub"/>
</dbReference>
<evidence type="ECO:0000259" key="4">
    <source>
        <dbReference type="PROSITE" id="PS50835"/>
    </source>
</evidence>
<dbReference type="Gene3D" id="2.60.40.10">
    <property type="entry name" value="Immunoglobulins"/>
    <property type="match status" value="2"/>
</dbReference>
<keyword evidence="2" id="KW-0812">Transmembrane</keyword>
<evidence type="ECO:0000313" key="5">
    <source>
        <dbReference type="EMBL" id="CAC5414037.1"/>
    </source>
</evidence>
<organism evidence="5 6">
    <name type="scientific">Mytilus coruscus</name>
    <name type="common">Sea mussel</name>
    <dbReference type="NCBI Taxonomy" id="42192"/>
    <lineage>
        <taxon>Eukaryota</taxon>
        <taxon>Metazoa</taxon>
        <taxon>Spiralia</taxon>
        <taxon>Lophotrochozoa</taxon>
        <taxon>Mollusca</taxon>
        <taxon>Bivalvia</taxon>
        <taxon>Autobranchia</taxon>
        <taxon>Pteriomorphia</taxon>
        <taxon>Mytilida</taxon>
        <taxon>Mytiloidea</taxon>
        <taxon>Mytilidae</taxon>
        <taxon>Mytilinae</taxon>
        <taxon>Mytilus</taxon>
    </lineage>
</organism>
<feature type="chain" id="PRO_5026799795" description="Ig-like domain-containing protein" evidence="3">
    <location>
        <begin position="19"/>
        <end position="300"/>
    </location>
</feature>
<dbReference type="InterPro" id="IPR013783">
    <property type="entry name" value="Ig-like_fold"/>
</dbReference>
<evidence type="ECO:0000256" key="3">
    <source>
        <dbReference type="SAM" id="SignalP"/>
    </source>
</evidence>
<protein>
    <recommendedName>
        <fullName evidence="4">Ig-like domain-containing protein</fullName>
    </recommendedName>
</protein>
<dbReference type="Proteomes" id="UP000507470">
    <property type="component" value="Unassembled WGS sequence"/>
</dbReference>
<dbReference type="GO" id="GO:0004674">
    <property type="term" value="F:protein serine/threonine kinase activity"/>
    <property type="evidence" value="ECO:0007669"/>
    <property type="project" value="UniProtKB-KW"/>
</dbReference>
<dbReference type="PANTHER" id="PTHR47633">
    <property type="entry name" value="IMMUNOGLOBULIN"/>
    <property type="match status" value="1"/>
</dbReference>
<reference evidence="5 6" key="1">
    <citation type="submission" date="2020-06" db="EMBL/GenBank/DDBJ databases">
        <authorList>
            <person name="Li R."/>
            <person name="Bekaert M."/>
        </authorList>
    </citation>
    <scope>NUCLEOTIDE SEQUENCE [LARGE SCALE GENOMIC DNA]</scope>
    <source>
        <strain evidence="6">wild</strain>
    </source>
</reference>
<dbReference type="PROSITE" id="PS50835">
    <property type="entry name" value="IG_LIKE"/>
    <property type="match status" value="1"/>
</dbReference>
<name>A0A6J8E0U8_MYTCO</name>
<keyword evidence="1" id="KW-1015">Disulfide bond</keyword>
<evidence type="ECO:0000313" key="6">
    <source>
        <dbReference type="Proteomes" id="UP000507470"/>
    </source>
</evidence>
<accession>A0A6J8E0U8</accession>
<dbReference type="InterPro" id="IPR013098">
    <property type="entry name" value="Ig_I-set"/>
</dbReference>
<evidence type="ECO:0000256" key="1">
    <source>
        <dbReference type="ARBA" id="ARBA00023157"/>
    </source>
</evidence>
<gene>
    <name evidence="5" type="ORF">MCOR_46884</name>
</gene>
<dbReference type="AlphaFoldDB" id="A0A6J8E0U8"/>
<feature type="signal peptide" evidence="3">
    <location>
        <begin position="1"/>
        <end position="18"/>
    </location>
</feature>
<dbReference type="OrthoDB" id="6123876at2759"/>
<keyword evidence="2" id="KW-0472">Membrane</keyword>
<dbReference type="EMBL" id="CACVKT020008315">
    <property type="protein sequence ID" value="CAC5414037.1"/>
    <property type="molecule type" value="Genomic_DNA"/>
</dbReference>
<sequence>MKYLVLLLILTRCQLKQGVLEWKVLEKITDYGQNVTLFCNVSNCCPKHAGWDRYTPAQRTIFIDVKTGSPTKKYDGKVLTDGYTLVIQNLTKQDLNVLYSCVYDSTLGDQQYLLEENVFDYISTTKQNSPIDNRTFSAGDISTTQQNGQIDNQTFSAGKIAGIILGVSIAVLVVFLIICFWKRKKERHKNIRNSIEGSNEEVPLINCFLEEPNDIQCIEGEDAVLTCKLRPDLQAVKWFKNGKEIIQNEKCIMSTVDTQHKLTLKNTTAGDSGEYYVHVGILSKKNSTKYYRNPKGNKCG</sequence>
<evidence type="ECO:0000256" key="2">
    <source>
        <dbReference type="SAM" id="Phobius"/>
    </source>
</evidence>
<feature type="domain" description="Ig-like" evidence="4">
    <location>
        <begin position="203"/>
        <end position="288"/>
    </location>
</feature>
<dbReference type="Pfam" id="PF07679">
    <property type="entry name" value="I-set"/>
    <property type="match status" value="1"/>
</dbReference>
<dbReference type="PANTHER" id="PTHR47633:SF3">
    <property type="entry name" value="STRIATED MUSCLE PREFERENTIALLY EXPRESSED PROTEIN KINASE"/>
    <property type="match status" value="1"/>
</dbReference>
<dbReference type="InterPro" id="IPR036179">
    <property type="entry name" value="Ig-like_dom_sf"/>
</dbReference>
<keyword evidence="3" id="KW-0732">Signal</keyword>